<dbReference type="Proteomes" id="UP001235939">
    <property type="component" value="Chromosome 22"/>
</dbReference>
<dbReference type="Gene3D" id="3.30.420.10">
    <property type="entry name" value="Ribonuclease H-like superfamily/Ribonuclease H"/>
    <property type="match status" value="1"/>
</dbReference>
<dbReference type="InterPro" id="IPR036397">
    <property type="entry name" value="RNaseH_sf"/>
</dbReference>
<evidence type="ECO:0000313" key="2">
    <source>
        <dbReference type="Proteomes" id="UP001235939"/>
    </source>
</evidence>
<organism evidence="1 2">
    <name type="scientific">Cordylochernes scorpioides</name>
    <dbReference type="NCBI Taxonomy" id="51811"/>
    <lineage>
        <taxon>Eukaryota</taxon>
        <taxon>Metazoa</taxon>
        <taxon>Ecdysozoa</taxon>
        <taxon>Arthropoda</taxon>
        <taxon>Chelicerata</taxon>
        <taxon>Arachnida</taxon>
        <taxon>Pseudoscorpiones</taxon>
        <taxon>Cheliferoidea</taxon>
        <taxon>Chernetidae</taxon>
        <taxon>Cordylochernes</taxon>
    </lineage>
</organism>
<evidence type="ECO:0008006" key="3">
    <source>
        <dbReference type="Google" id="ProtNLM"/>
    </source>
</evidence>
<reference evidence="1 2" key="1">
    <citation type="submission" date="2022-03" db="EMBL/GenBank/DDBJ databases">
        <title>A chromosomal length assembly of Cordylochernes scorpioides.</title>
        <authorList>
            <person name="Zeh D."/>
            <person name="Zeh J."/>
        </authorList>
    </citation>
    <scope>NUCLEOTIDE SEQUENCE [LARGE SCALE GENOMIC DNA]</scope>
    <source>
        <strain evidence="1">IN4F17</strain>
        <tissue evidence="1">Whole Body</tissue>
    </source>
</reference>
<dbReference type="PANTHER" id="PTHR46060:SF1">
    <property type="entry name" value="MARINER MOS1 TRANSPOSASE-LIKE PROTEIN"/>
    <property type="match status" value="1"/>
</dbReference>
<keyword evidence="2" id="KW-1185">Reference proteome</keyword>
<dbReference type="EMBL" id="CP092884">
    <property type="protein sequence ID" value="UYV82729.1"/>
    <property type="molecule type" value="Genomic_DNA"/>
</dbReference>
<protein>
    <recommendedName>
        <fullName evidence="3">Mariner Mos1 transposase</fullName>
    </recommendedName>
</protein>
<dbReference type="PANTHER" id="PTHR46060">
    <property type="entry name" value="MARINER MOS1 TRANSPOSASE-LIKE PROTEIN"/>
    <property type="match status" value="1"/>
</dbReference>
<evidence type="ECO:0000313" key="1">
    <source>
        <dbReference type="EMBL" id="UYV82729.1"/>
    </source>
</evidence>
<dbReference type="InterPro" id="IPR052709">
    <property type="entry name" value="Transposase-MT_Hybrid"/>
</dbReference>
<name>A0ABY6LQ82_9ARAC</name>
<proteinExistence type="predicted"/>
<accession>A0ABY6LQ82</accession>
<sequence>MRLSRALKIKRPLYTKRHDKVIYQHDNAQPHVAKVVKETLEVLQLDVLPHPLYSPDIAPSDYHMFRSMTHGLAEQHFTSYEEAKNWVDVWIASKDKEFFQHRIRMLPERWEKVITHSEHPKYLGIHLDRTLTFKTHLTKLKGKLSSRNNILHKLAGSSWGSDANTLRTSALALIFSTAEYCAPGFANLQESTGFQFLLTSLRLSYAERKPPRKCTKNLDSPDLEINPILQSPPKHRLKSRNPIWSRGNQLLSQNFNISEAWTNSWISSDIPNKNLITSPSVKIPGFSLPRREWVLLNRFRTGQGRCAELMKLWGYTKDPNCACNVPQSMSHILDDCPLYKFNGGISNLHSVTPEALNWLKALPLRL</sequence>
<gene>
    <name evidence="1" type="ORF">LAZ67_22000685</name>
</gene>